<reference evidence="8" key="1">
    <citation type="journal article" date="2014" name="Int. J. Syst. Evol. Microbiol.">
        <title>Complete genome of a new Firmicutes species belonging to the dominant human colonic microbiota ('Ruminococcus bicirculans') reveals two chromosomes and a selective capacity to utilize plant glucans.</title>
        <authorList>
            <consortium name="NISC Comparative Sequencing Program"/>
            <person name="Wegmann U."/>
            <person name="Louis P."/>
            <person name="Goesmann A."/>
            <person name="Henrissat B."/>
            <person name="Duncan S.H."/>
            <person name="Flint H.J."/>
        </authorList>
    </citation>
    <scope>NUCLEOTIDE SEQUENCE</scope>
    <source>
        <strain evidence="8">VKM B-1499</strain>
    </source>
</reference>
<dbReference type="EMBL" id="BSFD01000004">
    <property type="protein sequence ID" value="GLK48796.1"/>
    <property type="molecule type" value="Genomic_DNA"/>
</dbReference>
<dbReference type="SMART" id="SM00925">
    <property type="entry name" value="MltA"/>
    <property type="match status" value="1"/>
</dbReference>
<name>A0ABQ5T8U7_9CAUL</name>
<comment type="caution">
    <text evidence="8">The sequence shown here is derived from an EMBL/GenBank/DDBJ whole genome shotgun (WGS) entry which is preliminary data.</text>
</comment>
<dbReference type="RefSeq" id="WP_271165012.1">
    <property type="nucleotide sequence ID" value="NZ_BSFD01000004.1"/>
</dbReference>
<dbReference type="PANTHER" id="PTHR30124:SF0">
    <property type="entry name" value="MEMBRANE-BOUND LYTIC MUREIN TRANSGLYCOSYLASE A"/>
    <property type="match status" value="1"/>
</dbReference>
<organism evidence="8 9">
    <name type="scientific">Brevundimonas intermedia</name>
    <dbReference type="NCBI Taxonomy" id="74315"/>
    <lineage>
        <taxon>Bacteria</taxon>
        <taxon>Pseudomonadati</taxon>
        <taxon>Pseudomonadota</taxon>
        <taxon>Alphaproteobacteria</taxon>
        <taxon>Caulobacterales</taxon>
        <taxon>Caulobacteraceae</taxon>
        <taxon>Brevundimonas</taxon>
    </lineage>
</organism>
<evidence type="ECO:0000313" key="8">
    <source>
        <dbReference type="EMBL" id="GLK48796.1"/>
    </source>
</evidence>
<evidence type="ECO:0000259" key="7">
    <source>
        <dbReference type="SMART" id="SM00925"/>
    </source>
</evidence>
<evidence type="ECO:0000256" key="4">
    <source>
        <dbReference type="ARBA" id="ARBA00023316"/>
    </source>
</evidence>
<proteinExistence type="predicted"/>
<dbReference type="InterPro" id="IPR005300">
    <property type="entry name" value="MltA_B"/>
</dbReference>
<feature type="compositionally biased region" description="Pro residues" evidence="6">
    <location>
        <begin position="36"/>
        <end position="51"/>
    </location>
</feature>
<accession>A0ABQ5T8U7</accession>
<dbReference type="PIRSF" id="PIRSF019422">
    <property type="entry name" value="MltA"/>
    <property type="match status" value="1"/>
</dbReference>
<evidence type="ECO:0000256" key="3">
    <source>
        <dbReference type="ARBA" id="ARBA00023239"/>
    </source>
</evidence>
<gene>
    <name evidence="8" type="ORF">GCM10017620_17690</name>
</gene>
<evidence type="ECO:0000256" key="2">
    <source>
        <dbReference type="ARBA" id="ARBA00012587"/>
    </source>
</evidence>
<dbReference type="InterPro" id="IPR026044">
    <property type="entry name" value="MltA"/>
</dbReference>
<evidence type="ECO:0000256" key="5">
    <source>
        <dbReference type="ARBA" id="ARBA00030918"/>
    </source>
</evidence>
<dbReference type="PANTHER" id="PTHR30124">
    <property type="entry name" value="MEMBRANE-BOUND LYTIC MUREIN TRANSGLYCOSYLASE A"/>
    <property type="match status" value="1"/>
</dbReference>
<comment type="catalytic activity">
    <reaction evidence="1">
        <text>Exolytic cleavage of the (1-&gt;4)-beta-glycosidic linkage between N-acetylmuramic acid (MurNAc) and N-acetylglucosamine (GlcNAc) residues in peptidoglycan, from either the reducing or the non-reducing ends of the peptidoglycan chains, with concomitant formation of a 1,6-anhydrobond in the MurNAc residue.</text>
        <dbReference type="EC" id="4.2.2.n1"/>
    </reaction>
</comment>
<dbReference type="SUPFAM" id="SSF50685">
    <property type="entry name" value="Barwin-like endoglucanases"/>
    <property type="match status" value="1"/>
</dbReference>
<keyword evidence="3" id="KW-0456">Lyase</keyword>
<sequence length="367" mass="38550">MLASVLAAAACSTGSMTPTVPATPGAGGPGTAGPKPYVPSPKPDAPLPRPTPSDALSPAVLPGWNDEDHLAAFRAYVEGCGAARDAVSRAVCARAQTLSPTLTPSDARAFFEANFSAVPARTADGAPGLLTSYFAPEYPARRVPDAEFSAPVLPKPADPRSAGDRATIEANARPDQALAWMRAEDLFFLQIQGSGYLTFEDGVRGRAAYAADNGKTFVGIARPMARQGLLPENGTSGDAIRGWLADHRGYEAQAVMALNPRYIFFRLDPDDNGHPPGAAGIPLTERRAIAVDPSHWRYGELVWLEADGGNLRGATASYRGLAMALDTGSAIRGPVRADLYMGRGDAAGAEAGTVRHPLHMWRLVPKG</sequence>
<dbReference type="Gene3D" id="2.40.240.50">
    <property type="entry name" value="Barwin-like endoglucanases"/>
    <property type="match status" value="1"/>
</dbReference>
<dbReference type="CDD" id="cd14485">
    <property type="entry name" value="mltA_like_LT_A"/>
    <property type="match status" value="1"/>
</dbReference>
<dbReference type="InterPro" id="IPR036908">
    <property type="entry name" value="RlpA-like_sf"/>
</dbReference>
<evidence type="ECO:0000256" key="1">
    <source>
        <dbReference type="ARBA" id="ARBA00001420"/>
    </source>
</evidence>
<dbReference type="Pfam" id="PF06725">
    <property type="entry name" value="3D"/>
    <property type="match status" value="1"/>
</dbReference>
<dbReference type="InterPro" id="IPR010611">
    <property type="entry name" value="3D_dom"/>
</dbReference>
<dbReference type="EC" id="4.2.2.n1" evidence="2"/>
<dbReference type="Proteomes" id="UP001143509">
    <property type="component" value="Unassembled WGS sequence"/>
</dbReference>
<feature type="region of interest" description="Disordered" evidence="6">
    <location>
        <begin position="12"/>
        <end position="59"/>
    </location>
</feature>
<evidence type="ECO:0000256" key="6">
    <source>
        <dbReference type="SAM" id="MobiDB-lite"/>
    </source>
</evidence>
<protein>
    <recommendedName>
        <fullName evidence="2">peptidoglycan lytic exotransglycosylase</fullName>
        <ecNumber evidence="2">4.2.2.n1</ecNumber>
    </recommendedName>
    <alternativeName>
        <fullName evidence="5">Murein hydrolase A</fullName>
    </alternativeName>
</protein>
<feature type="domain" description="Lytic transglycosylase MltA" evidence="7">
    <location>
        <begin position="137"/>
        <end position="266"/>
    </location>
</feature>
<evidence type="ECO:0000313" key="9">
    <source>
        <dbReference type="Proteomes" id="UP001143509"/>
    </source>
</evidence>
<dbReference type="Gene3D" id="2.40.40.10">
    <property type="entry name" value="RlpA-like domain"/>
    <property type="match status" value="2"/>
</dbReference>
<reference evidence="8" key="2">
    <citation type="submission" date="2023-01" db="EMBL/GenBank/DDBJ databases">
        <authorList>
            <person name="Sun Q."/>
            <person name="Evtushenko L."/>
        </authorList>
    </citation>
    <scope>NUCLEOTIDE SEQUENCE</scope>
    <source>
        <strain evidence="8">VKM B-1499</strain>
    </source>
</reference>
<keyword evidence="4" id="KW-0961">Cell wall biogenesis/degradation</keyword>
<dbReference type="Pfam" id="PF03562">
    <property type="entry name" value="MltA"/>
    <property type="match status" value="1"/>
</dbReference>
<keyword evidence="9" id="KW-1185">Reference proteome</keyword>